<evidence type="ECO:0000313" key="3">
    <source>
        <dbReference type="Proteomes" id="UP000246996"/>
    </source>
</evidence>
<dbReference type="PANTHER" id="PTHR43236">
    <property type="entry name" value="ANTITOXIN HIGA1"/>
    <property type="match status" value="1"/>
</dbReference>
<gene>
    <name evidence="2" type="ORF">C1N76_19035</name>
</gene>
<protein>
    <submittedName>
        <fullName evidence="2">Zn peptidase</fullName>
    </submittedName>
</protein>
<sequence>MITGKGIIDDFFNKKNPIDKKKILSNICKYTYIYYGIIPFASWFAKDERGVSYEDLLWELFRSANAEETSIGAFLLLAEIKEKYPPVPIGFAQQALTIWCQRDFKDDKVLAYVFNRFPQNRKEWIKILTDYGRFKGDIQLKWGDSSLETILHLCLTMIKGVQTCKIEQIDYFLKPELDRSLNLLTKQIIGLVNNSEEISNHFINELLSAIPNNNLKLTTRMLAFQLLTMKKIKERVEPSHIARVFFSSSVDAPSPLGALLYNTAKEISDLAEDIPIPLKLVARSNRYMNEDYSQIKPEVWKEILHAFHTEIKSNHSIKKLQYPEGFTNDMIVRSLLRETKVQSPIDPFELCDQLNILVKTVELPHNIEAFTIKSESADKGMIVLNCNFRETNRQKFTLAHEIGHLLKHSFPNGTNVLVDERVEELLSNQYTPWNQYVNLQWERDANDFAHRLLLPTGSIEEKQLKRIQSNFVSNISFFSKKWGISMSVLSSRLISVTDIEMILIISENGDIVFCQVSPSWEGETVSLKNCTVPDNSLTYDFIYCEKFSYTSRPGQTNLNIWCKEADDIFLKEEVFATGYGKVYTFLYK</sequence>
<keyword evidence="2" id="KW-0614">Plasmid</keyword>
<dbReference type="Pfam" id="PF06114">
    <property type="entry name" value="Peptidase_M78"/>
    <property type="match status" value="1"/>
</dbReference>
<dbReference type="InterPro" id="IPR010359">
    <property type="entry name" value="IrrE_HExxH"/>
</dbReference>
<name>A0A2Z3NCE6_GEOTH</name>
<organism evidence="2 3">
    <name type="scientific">Geobacillus thermoleovorans</name>
    <name type="common">Bacillus thermoleovorans</name>
    <dbReference type="NCBI Taxonomy" id="33941"/>
    <lineage>
        <taxon>Bacteria</taxon>
        <taxon>Bacillati</taxon>
        <taxon>Bacillota</taxon>
        <taxon>Bacilli</taxon>
        <taxon>Bacillales</taxon>
        <taxon>Anoxybacillaceae</taxon>
        <taxon>Geobacillus</taxon>
        <taxon>Geobacillus thermoleovorans group</taxon>
    </lineage>
</organism>
<dbReference type="PANTHER" id="PTHR43236:SF1">
    <property type="entry name" value="BLL7220 PROTEIN"/>
    <property type="match status" value="1"/>
</dbReference>
<evidence type="ECO:0000259" key="1">
    <source>
        <dbReference type="Pfam" id="PF06114"/>
    </source>
</evidence>
<proteinExistence type="predicted"/>
<dbReference type="EMBL" id="CP027305">
    <property type="protein sequence ID" value="AWO76587.1"/>
    <property type="molecule type" value="Genomic_DNA"/>
</dbReference>
<dbReference type="InterPro" id="IPR052345">
    <property type="entry name" value="Rad_response_metalloprotease"/>
</dbReference>
<feature type="domain" description="IrrE N-terminal-like" evidence="1">
    <location>
        <begin position="357"/>
        <end position="493"/>
    </location>
</feature>
<evidence type="ECO:0000313" key="2">
    <source>
        <dbReference type="EMBL" id="AWO76587.1"/>
    </source>
</evidence>
<dbReference type="RefSeq" id="WP_110107873.1">
    <property type="nucleotide sequence ID" value="NZ_CP027305.2"/>
</dbReference>
<reference evidence="3" key="1">
    <citation type="submission" date="2018-02" db="EMBL/GenBank/DDBJ databases">
        <title>The complete genome of bacterial strain SGAirxxxx.</title>
        <authorList>
            <person name="Schuster S.C."/>
        </authorList>
    </citation>
    <scope>NUCLEOTIDE SEQUENCE [LARGE SCALE GENOMIC DNA]</scope>
    <source>
        <strain evidence="3">SGAir0734</strain>
        <plasmid evidence="3">Plasmid unnamed_3</plasmid>
    </source>
</reference>
<accession>A0A2Z3NCE6</accession>
<geneLocation type="plasmid" evidence="2 3">
    <name>unnamed_3</name>
</geneLocation>
<dbReference type="Gene3D" id="1.10.10.2910">
    <property type="match status" value="1"/>
</dbReference>
<dbReference type="Proteomes" id="UP000246996">
    <property type="component" value="Plasmid unnamed_3"/>
</dbReference>
<dbReference type="AlphaFoldDB" id="A0A2Z3NCE6"/>